<dbReference type="AlphaFoldDB" id="C9L7M8"/>
<gene>
    <name evidence="1" type="ORF">BLAHAN_05398</name>
</gene>
<protein>
    <submittedName>
        <fullName evidence="1">Uncharacterized protein</fullName>
    </submittedName>
</protein>
<name>C9L7M8_BLAHA</name>
<accession>C9L7M8</accession>
<dbReference type="Proteomes" id="UP000003755">
    <property type="component" value="Unassembled WGS sequence"/>
</dbReference>
<evidence type="ECO:0000313" key="1">
    <source>
        <dbReference type="EMBL" id="EEX21773.1"/>
    </source>
</evidence>
<dbReference type="STRING" id="537007.BLAHAN_05398"/>
<dbReference type="EMBL" id="ABYU02000016">
    <property type="protein sequence ID" value="EEX21773.1"/>
    <property type="molecule type" value="Genomic_DNA"/>
</dbReference>
<evidence type="ECO:0000313" key="2">
    <source>
        <dbReference type="Proteomes" id="UP000003755"/>
    </source>
</evidence>
<organism evidence="1 2">
    <name type="scientific">Blautia hansenii DSM 20583</name>
    <dbReference type="NCBI Taxonomy" id="537007"/>
    <lineage>
        <taxon>Bacteria</taxon>
        <taxon>Bacillati</taxon>
        <taxon>Bacillota</taxon>
        <taxon>Clostridia</taxon>
        <taxon>Lachnospirales</taxon>
        <taxon>Lachnospiraceae</taxon>
        <taxon>Blautia</taxon>
    </lineage>
</organism>
<keyword evidence="2" id="KW-1185">Reference proteome</keyword>
<proteinExistence type="predicted"/>
<dbReference type="HOGENOM" id="CLU_2434957_0_0_9"/>
<dbReference type="KEGG" id="bhan:CGC63_09675"/>
<sequence>MKIIKKNIEYKGEKYRAVIKTGVFITVKLYKTNKFFPVFRDYADYSEFTDYPDLIKKIFHTYEDVILCQEKSKKLYQDLQEWNGVIDENI</sequence>
<dbReference type="RefSeq" id="WP_003020466.1">
    <property type="nucleotide sequence ID" value="NZ_CP022413.2"/>
</dbReference>
<comment type="caution">
    <text evidence="1">The sequence shown here is derived from an EMBL/GenBank/DDBJ whole genome shotgun (WGS) entry which is preliminary data.</text>
</comment>
<reference evidence="1" key="1">
    <citation type="submission" date="2009-09" db="EMBL/GenBank/DDBJ databases">
        <authorList>
            <person name="Weinstock G."/>
            <person name="Sodergren E."/>
            <person name="Clifton S."/>
            <person name="Fulton L."/>
            <person name="Fulton B."/>
            <person name="Courtney L."/>
            <person name="Fronick C."/>
            <person name="Harrison M."/>
            <person name="Strong C."/>
            <person name="Farmer C."/>
            <person name="Delahaunty K."/>
            <person name="Markovic C."/>
            <person name="Hall O."/>
            <person name="Minx P."/>
            <person name="Tomlinson C."/>
            <person name="Mitreva M."/>
            <person name="Nelson J."/>
            <person name="Hou S."/>
            <person name="Wollam A."/>
            <person name="Pepin K.H."/>
            <person name="Johnson M."/>
            <person name="Bhonagiri V."/>
            <person name="Nash W.E."/>
            <person name="Warren W."/>
            <person name="Chinwalla A."/>
            <person name="Mardis E.R."/>
            <person name="Wilson R.K."/>
        </authorList>
    </citation>
    <scope>NUCLEOTIDE SEQUENCE [LARGE SCALE GENOMIC DNA]</scope>
    <source>
        <strain evidence="1">DSM 20583</strain>
    </source>
</reference>